<accession>A0AA36DYN6</accession>
<proteinExistence type="predicted"/>
<name>A0AA36DYN6_LACSI</name>
<protein>
    <submittedName>
        <fullName evidence="1">Uncharacterized protein</fullName>
    </submittedName>
</protein>
<dbReference type="Proteomes" id="UP001177003">
    <property type="component" value="Chromosome 3"/>
</dbReference>
<gene>
    <name evidence="1" type="ORF">LSALG_LOCUS16508</name>
</gene>
<evidence type="ECO:0000313" key="1">
    <source>
        <dbReference type="EMBL" id="CAI9276534.1"/>
    </source>
</evidence>
<reference evidence="1" key="1">
    <citation type="submission" date="2023-04" db="EMBL/GenBank/DDBJ databases">
        <authorList>
            <person name="Vijverberg K."/>
            <person name="Xiong W."/>
            <person name="Schranz E."/>
        </authorList>
    </citation>
    <scope>NUCLEOTIDE SEQUENCE</scope>
</reference>
<sequence>MVVRGKKIARKKGDKEIHNLLNLRQELEANDADAEIVKVTLATQKSLFPLWTLERIQKEAVDEPSTHWLEPSISFQLDNIVDSQLDFPITPRDFLFRCFEKIERAPLFENNTNQMHFSFYIKYGKPQFKTWSLPKIVLVKVYAPVPTENFINIKLKRFRGTSRVEDDSMLDGLLFMNPYDWISIFLILSKEEQKYEIAKMDVEIAYVLKKKRILHLEEESKDLNKMNLGKIRKDK</sequence>
<evidence type="ECO:0000313" key="2">
    <source>
        <dbReference type="Proteomes" id="UP001177003"/>
    </source>
</evidence>
<dbReference type="AlphaFoldDB" id="A0AA36DYN6"/>
<dbReference type="EMBL" id="OX465079">
    <property type="protein sequence ID" value="CAI9276534.1"/>
    <property type="molecule type" value="Genomic_DNA"/>
</dbReference>
<keyword evidence="2" id="KW-1185">Reference proteome</keyword>
<organism evidence="1 2">
    <name type="scientific">Lactuca saligna</name>
    <name type="common">Willowleaf lettuce</name>
    <dbReference type="NCBI Taxonomy" id="75948"/>
    <lineage>
        <taxon>Eukaryota</taxon>
        <taxon>Viridiplantae</taxon>
        <taxon>Streptophyta</taxon>
        <taxon>Embryophyta</taxon>
        <taxon>Tracheophyta</taxon>
        <taxon>Spermatophyta</taxon>
        <taxon>Magnoliopsida</taxon>
        <taxon>eudicotyledons</taxon>
        <taxon>Gunneridae</taxon>
        <taxon>Pentapetalae</taxon>
        <taxon>asterids</taxon>
        <taxon>campanulids</taxon>
        <taxon>Asterales</taxon>
        <taxon>Asteraceae</taxon>
        <taxon>Cichorioideae</taxon>
        <taxon>Cichorieae</taxon>
        <taxon>Lactucinae</taxon>
        <taxon>Lactuca</taxon>
    </lineage>
</organism>